<dbReference type="InterPro" id="IPR003959">
    <property type="entry name" value="ATPase_AAA_core"/>
</dbReference>
<dbReference type="SMART" id="SM00382">
    <property type="entry name" value="AAA"/>
    <property type="match status" value="1"/>
</dbReference>
<evidence type="ECO:0000256" key="5">
    <source>
        <dbReference type="ARBA" id="ARBA00022842"/>
    </source>
</evidence>
<dbReference type="GO" id="GO:0006950">
    <property type="term" value="P:response to stress"/>
    <property type="evidence" value="ECO:0007669"/>
    <property type="project" value="UniProtKB-ARBA"/>
</dbReference>
<gene>
    <name evidence="10" type="primary">LOC115741177</name>
</gene>
<comment type="cofactor">
    <cofactor evidence="1">
        <name>Mg(2+)</name>
        <dbReference type="ChEBI" id="CHEBI:18420"/>
    </cofactor>
</comment>
<dbReference type="RefSeq" id="XP_030530795.1">
    <property type="nucleotide sequence ID" value="XM_030674935.2"/>
</dbReference>
<keyword evidence="7" id="KW-0547">Nucleotide-binding</keyword>
<evidence type="ECO:0000256" key="1">
    <source>
        <dbReference type="ARBA" id="ARBA00001946"/>
    </source>
</evidence>
<dbReference type="InterPro" id="IPR025753">
    <property type="entry name" value="AAA_N_dom"/>
</dbReference>
<accession>A0A8B8P7H2</accession>
<dbReference type="AlphaFoldDB" id="A0A8B8P7H2"/>
<keyword evidence="9" id="KW-1185">Reference proteome</keyword>
<comment type="catalytic activity">
    <reaction evidence="6">
        <text>ATP + H2O = ADP + phosphate + H(+)</text>
        <dbReference type="Rhea" id="RHEA:13065"/>
        <dbReference type="ChEBI" id="CHEBI:15377"/>
        <dbReference type="ChEBI" id="CHEBI:15378"/>
        <dbReference type="ChEBI" id="CHEBI:30616"/>
        <dbReference type="ChEBI" id="CHEBI:43474"/>
        <dbReference type="ChEBI" id="CHEBI:456216"/>
    </reaction>
</comment>
<comment type="similarity">
    <text evidence="2">Belongs to the AAA ATPase family. BCS1 subfamily.</text>
</comment>
<dbReference type="GO" id="GO:0016887">
    <property type="term" value="F:ATP hydrolysis activity"/>
    <property type="evidence" value="ECO:0007669"/>
    <property type="project" value="InterPro"/>
</dbReference>
<dbReference type="SUPFAM" id="SSF52540">
    <property type="entry name" value="P-loop containing nucleoside triphosphate hydrolases"/>
    <property type="match status" value="1"/>
</dbReference>
<dbReference type="KEGG" id="rarg:115741177"/>
<evidence type="ECO:0000256" key="2">
    <source>
        <dbReference type="ARBA" id="ARBA00007448"/>
    </source>
</evidence>
<dbReference type="Pfam" id="PF25568">
    <property type="entry name" value="AAA_lid_At3g28540"/>
    <property type="match status" value="1"/>
</dbReference>
<dbReference type="OrthoDB" id="10251412at2759"/>
<organism evidence="9 10">
    <name type="scientific">Rhodamnia argentea</name>
    <dbReference type="NCBI Taxonomy" id="178133"/>
    <lineage>
        <taxon>Eukaryota</taxon>
        <taxon>Viridiplantae</taxon>
        <taxon>Streptophyta</taxon>
        <taxon>Embryophyta</taxon>
        <taxon>Tracheophyta</taxon>
        <taxon>Spermatophyta</taxon>
        <taxon>Magnoliopsida</taxon>
        <taxon>eudicotyledons</taxon>
        <taxon>Gunneridae</taxon>
        <taxon>Pentapetalae</taxon>
        <taxon>rosids</taxon>
        <taxon>malvids</taxon>
        <taxon>Myrtales</taxon>
        <taxon>Myrtaceae</taxon>
        <taxon>Myrtoideae</taxon>
        <taxon>Myrteae</taxon>
        <taxon>Australasian group</taxon>
        <taxon>Rhodamnia</taxon>
    </lineage>
</organism>
<dbReference type="PANTHER" id="PTHR23070">
    <property type="entry name" value="BCS1 AAA-TYPE ATPASE"/>
    <property type="match status" value="1"/>
</dbReference>
<evidence type="ECO:0000256" key="3">
    <source>
        <dbReference type="ARBA" id="ARBA00022801"/>
    </source>
</evidence>
<keyword evidence="3" id="KW-0378">Hydrolase</keyword>
<dbReference type="PROSITE" id="PS00674">
    <property type="entry name" value="AAA"/>
    <property type="match status" value="1"/>
</dbReference>
<evidence type="ECO:0000259" key="8">
    <source>
        <dbReference type="SMART" id="SM00382"/>
    </source>
</evidence>
<sequence length="501" mass="56835">MTTPASTPTDFKNAVAVAKAVLSAAASVTATAMVVQSMVHTIVPREFQGFLFSGIRRFFSRFSNELTLVVDEYDGFIQNELFEAAQVFLAAKQTPSTTRIRVSKPTKENHFTLAMDRNQALVDTFHGVELKWVRASRQVDSGYRVHHGHNSSVQYEVQYFELSFHKKHREIVLNSYLPFVLGEAKSMKQGKKTLKLYTPSFDRVYRGNRSDVWASVNLDHPATFETLAMDLELKKTIVDDLERFLKRKEYYRRVGKAWKRGYLLYGPPGTGKSSLVAAMANYLNFDIYDLELSGLHSNAELRRLLVATANRSILVVEDIDCTIELQDRLSATRAARMSIMPDGYPREDLTLSGLLNFIDGLWSSCGDERIIVFTTNHKEKLDQALLRPGRMDVHLHMSYCTPCGFRLLASNYLGIDRHELFDQIESLIAAARVTPAEVAEQLMKSDEPEVALRDVVSFLVNHRRNENEEVINEKVCQCQLVEENGGTEEESGKCEVIEEKQ</sequence>
<proteinExistence type="inferred from homology"/>
<dbReference type="Pfam" id="PF00004">
    <property type="entry name" value="AAA"/>
    <property type="match status" value="1"/>
</dbReference>
<dbReference type="InterPro" id="IPR058017">
    <property type="entry name" value="At3g28540-like_C"/>
</dbReference>
<dbReference type="CDD" id="cd19510">
    <property type="entry name" value="RecA-like_BCS1"/>
    <property type="match status" value="1"/>
</dbReference>
<dbReference type="GO" id="GO:0005524">
    <property type="term" value="F:ATP binding"/>
    <property type="evidence" value="ECO:0007669"/>
    <property type="project" value="UniProtKB-KW"/>
</dbReference>
<feature type="domain" description="AAA+ ATPase" evidence="8">
    <location>
        <begin position="258"/>
        <end position="401"/>
    </location>
</feature>
<evidence type="ECO:0000256" key="4">
    <source>
        <dbReference type="ARBA" id="ARBA00022840"/>
    </source>
</evidence>
<dbReference type="InterPro" id="IPR027417">
    <property type="entry name" value="P-loop_NTPase"/>
</dbReference>
<evidence type="ECO:0000313" key="9">
    <source>
        <dbReference type="Proteomes" id="UP000827889"/>
    </source>
</evidence>
<dbReference type="Pfam" id="PF14363">
    <property type="entry name" value="AAA_assoc"/>
    <property type="match status" value="1"/>
</dbReference>
<evidence type="ECO:0000313" key="10">
    <source>
        <dbReference type="RefSeq" id="XP_030530795.1"/>
    </source>
</evidence>
<dbReference type="Gene3D" id="3.40.50.300">
    <property type="entry name" value="P-loop containing nucleotide triphosphate hydrolases"/>
    <property type="match status" value="1"/>
</dbReference>
<reference evidence="10" key="1">
    <citation type="submission" date="2025-08" db="UniProtKB">
        <authorList>
            <consortium name="RefSeq"/>
        </authorList>
    </citation>
    <scope>IDENTIFICATION</scope>
    <source>
        <tissue evidence="10">Leaf</tissue>
    </source>
</reference>
<evidence type="ECO:0000256" key="7">
    <source>
        <dbReference type="RuleBase" id="RU003651"/>
    </source>
</evidence>
<dbReference type="InterPro" id="IPR050747">
    <property type="entry name" value="Mitochondrial_chaperone_BCS1"/>
</dbReference>
<dbReference type="Proteomes" id="UP000827889">
    <property type="component" value="Chromosome 8"/>
</dbReference>
<dbReference type="Gene3D" id="6.10.280.40">
    <property type="match status" value="1"/>
</dbReference>
<protein>
    <submittedName>
        <fullName evidence="10">AAA-ATPase At3g50940-like</fullName>
    </submittedName>
</protein>
<keyword evidence="5" id="KW-0460">Magnesium</keyword>
<dbReference type="GeneID" id="115741177"/>
<evidence type="ECO:0000256" key="6">
    <source>
        <dbReference type="ARBA" id="ARBA00049360"/>
    </source>
</evidence>
<keyword evidence="4 7" id="KW-0067">ATP-binding</keyword>
<dbReference type="InterPro" id="IPR003960">
    <property type="entry name" value="ATPase_AAA_CS"/>
</dbReference>
<dbReference type="InterPro" id="IPR003593">
    <property type="entry name" value="AAA+_ATPase"/>
</dbReference>
<name>A0A8B8P7H2_9MYRT</name>